<dbReference type="SUPFAM" id="SSF48452">
    <property type="entry name" value="TPR-like"/>
    <property type="match status" value="1"/>
</dbReference>
<dbReference type="PIRSF" id="PIRSF003165">
    <property type="entry name" value="Chaperone_SicA"/>
    <property type="match status" value="1"/>
</dbReference>
<gene>
    <name evidence="1" type="ORF">WS72_25125</name>
</gene>
<dbReference type="NCBIfam" id="TIGR02552">
    <property type="entry name" value="LcrH_SycD"/>
    <property type="match status" value="1"/>
</dbReference>
<name>A0ABR5T4R4_9BURK</name>
<dbReference type="Proteomes" id="UP000070255">
    <property type="component" value="Unassembled WGS sequence"/>
</dbReference>
<dbReference type="EMBL" id="LNJQ01000004">
    <property type="protein sequence ID" value="KWZ38163.1"/>
    <property type="molecule type" value="Genomic_DNA"/>
</dbReference>
<keyword evidence="2" id="KW-1185">Reference proteome</keyword>
<dbReference type="InterPro" id="IPR011990">
    <property type="entry name" value="TPR-like_helical_dom_sf"/>
</dbReference>
<sequence length="162" mass="18252">MAALNQTTPHDDHAVLQRFFASGGSIRMLADVERRDLDTLYAYATQLLDAGELHAARNFLLMLARVDHWNFDYWFALGLCQQRLASHDEAIFCFSRAGMIRVDDPRASYHAGVSYRLAGNPDYAAKAFRAALGWCGERGEHSELKARAARQLAQCAQCEREE</sequence>
<dbReference type="Gene3D" id="1.25.40.10">
    <property type="entry name" value="Tetratricopeptide repeat domain"/>
    <property type="match status" value="1"/>
</dbReference>
<evidence type="ECO:0000313" key="2">
    <source>
        <dbReference type="Proteomes" id="UP000070255"/>
    </source>
</evidence>
<dbReference type="RefSeq" id="WP_060822798.1">
    <property type="nucleotide sequence ID" value="NZ_LNJQ01000004.1"/>
</dbReference>
<accession>A0ABR5T4R4</accession>
<dbReference type="InterPro" id="IPR016379">
    <property type="entry name" value="T3SS_Ca_resp_chp_LcrH/SycD_sub"/>
</dbReference>
<protein>
    <submittedName>
        <fullName evidence="1">Type III secretion protein</fullName>
    </submittedName>
</protein>
<dbReference type="InterPro" id="IPR005415">
    <property type="entry name" value="T3SS_Ca_resp_chp_LcrH/SycD"/>
</dbReference>
<evidence type="ECO:0000313" key="1">
    <source>
        <dbReference type="EMBL" id="KWZ38163.1"/>
    </source>
</evidence>
<organism evidence="1 2">
    <name type="scientific">Burkholderia savannae</name>
    <dbReference type="NCBI Taxonomy" id="1637837"/>
    <lineage>
        <taxon>Bacteria</taxon>
        <taxon>Pseudomonadati</taxon>
        <taxon>Pseudomonadota</taxon>
        <taxon>Betaproteobacteria</taxon>
        <taxon>Burkholderiales</taxon>
        <taxon>Burkholderiaceae</taxon>
        <taxon>Burkholderia</taxon>
        <taxon>pseudomallei group</taxon>
    </lineage>
</organism>
<reference evidence="1 2" key="1">
    <citation type="submission" date="2015-11" db="EMBL/GenBank/DDBJ databases">
        <authorList>
            <person name="Sahl J."/>
            <person name="Wagner D."/>
            <person name="Keim P."/>
        </authorList>
    </citation>
    <scope>NUCLEOTIDE SEQUENCE [LARGE SCALE GENOMIC DNA]</scope>
    <source>
        <strain evidence="1 2">BDU18</strain>
    </source>
</reference>
<comment type="caution">
    <text evidence="1">The sequence shown here is derived from an EMBL/GenBank/DDBJ whole genome shotgun (WGS) entry which is preliminary data.</text>
</comment>
<dbReference type="PRINTS" id="PR01595">
    <property type="entry name" value="SYCDCHAPRONE"/>
</dbReference>
<proteinExistence type="predicted"/>